<feature type="domain" description="Blue (type 1) copper" evidence="4">
    <location>
        <begin position="96"/>
        <end position="181"/>
    </location>
</feature>
<dbReference type="InterPro" id="IPR000923">
    <property type="entry name" value="BlueCu_1"/>
</dbReference>
<keyword evidence="2" id="KW-0186">Copper</keyword>
<accession>A0A3N6NP62</accession>
<evidence type="ECO:0000313" key="6">
    <source>
        <dbReference type="Proteomes" id="UP000281431"/>
    </source>
</evidence>
<evidence type="ECO:0000259" key="4">
    <source>
        <dbReference type="Pfam" id="PF00127"/>
    </source>
</evidence>
<protein>
    <submittedName>
        <fullName evidence="5">Halocyanin domain-containing protein</fullName>
    </submittedName>
</protein>
<dbReference type="GO" id="GO:0005507">
    <property type="term" value="F:copper ion binding"/>
    <property type="evidence" value="ECO:0007669"/>
    <property type="project" value="InterPro"/>
</dbReference>
<dbReference type="GO" id="GO:0009055">
    <property type="term" value="F:electron transfer activity"/>
    <property type="evidence" value="ECO:0007669"/>
    <property type="project" value="InterPro"/>
</dbReference>
<evidence type="ECO:0000256" key="1">
    <source>
        <dbReference type="ARBA" id="ARBA00022723"/>
    </source>
</evidence>
<name>A0A3N6NP62_NATCH</name>
<organism evidence="5 6">
    <name type="scientific">Natrarchaeobius chitinivorans</name>
    <dbReference type="NCBI Taxonomy" id="1679083"/>
    <lineage>
        <taxon>Archaea</taxon>
        <taxon>Methanobacteriati</taxon>
        <taxon>Methanobacteriota</taxon>
        <taxon>Stenosarchaea group</taxon>
        <taxon>Halobacteria</taxon>
        <taxon>Halobacteriales</taxon>
        <taxon>Natrialbaceae</taxon>
        <taxon>Natrarchaeobius</taxon>
    </lineage>
</organism>
<dbReference type="Gene3D" id="2.60.40.420">
    <property type="entry name" value="Cupredoxins - blue copper proteins"/>
    <property type="match status" value="1"/>
</dbReference>
<dbReference type="InterPro" id="IPR006311">
    <property type="entry name" value="TAT_signal"/>
</dbReference>
<reference evidence="5 6" key="1">
    <citation type="submission" date="2018-10" db="EMBL/GenBank/DDBJ databases">
        <title>Natrarchaeobius chitinivorans gen. nov., sp. nov., and Natrarchaeobius haloalkaliphilus sp. nov., alkaliphilic, chitin-utilizing haloarchaea from hypersaline alkaline lakes.</title>
        <authorList>
            <person name="Sorokin D.Y."/>
            <person name="Elcheninov A.G."/>
            <person name="Kostrikina N.A."/>
            <person name="Bale N.J."/>
            <person name="Sinninghe Damste J.S."/>
            <person name="Khijniak T.V."/>
            <person name="Kublanov I.V."/>
            <person name="Toshchakov S.V."/>
        </authorList>
    </citation>
    <scope>NUCLEOTIDE SEQUENCE [LARGE SCALE GENOMIC DNA]</scope>
    <source>
        <strain evidence="5 6">AArcht7</strain>
    </source>
</reference>
<sequence>MSQRRSSRRRVLAGAGAASVAALSTLAGCLGEDDDRNDEAAEDVESDGDGTDGDETTDASGDDETDQGVDDDADEEFVDLTGEDVVEIETREGEDDEPAFVFDPQYVRIDAGTTVRWVNADGVFHTVTSTDSIDDRSGGGETFDETIASEGETFEWTAEDVGTQPYYCSPHAGFMYGELEVV</sequence>
<evidence type="ECO:0000256" key="2">
    <source>
        <dbReference type="ARBA" id="ARBA00023008"/>
    </source>
</evidence>
<dbReference type="PROSITE" id="PS51318">
    <property type="entry name" value="TAT"/>
    <property type="match status" value="1"/>
</dbReference>
<dbReference type="InterPro" id="IPR008972">
    <property type="entry name" value="Cupredoxin"/>
</dbReference>
<dbReference type="EMBL" id="REFZ01000004">
    <property type="protein sequence ID" value="RQH01433.1"/>
    <property type="molecule type" value="Genomic_DNA"/>
</dbReference>
<keyword evidence="1" id="KW-0479">Metal-binding</keyword>
<dbReference type="OrthoDB" id="11088at2157"/>
<gene>
    <name evidence="5" type="ORF">EA472_08305</name>
</gene>
<dbReference type="Pfam" id="PF00127">
    <property type="entry name" value="Copper-bind"/>
    <property type="match status" value="1"/>
</dbReference>
<dbReference type="PROSITE" id="PS51257">
    <property type="entry name" value="PROKAR_LIPOPROTEIN"/>
    <property type="match status" value="1"/>
</dbReference>
<dbReference type="PANTHER" id="PTHR36507">
    <property type="entry name" value="BLL1555 PROTEIN"/>
    <property type="match status" value="1"/>
</dbReference>
<feature type="region of interest" description="Disordered" evidence="3">
    <location>
        <begin position="30"/>
        <end position="84"/>
    </location>
</feature>
<dbReference type="Proteomes" id="UP000281431">
    <property type="component" value="Unassembled WGS sequence"/>
</dbReference>
<dbReference type="InterPro" id="IPR052721">
    <property type="entry name" value="ET_Amicyanin"/>
</dbReference>
<dbReference type="SUPFAM" id="SSF49503">
    <property type="entry name" value="Cupredoxins"/>
    <property type="match status" value="1"/>
</dbReference>
<keyword evidence="6" id="KW-1185">Reference proteome</keyword>
<feature type="compositionally biased region" description="Acidic residues" evidence="3">
    <location>
        <begin position="31"/>
        <end position="84"/>
    </location>
</feature>
<evidence type="ECO:0000313" key="5">
    <source>
        <dbReference type="EMBL" id="RQH01433.1"/>
    </source>
</evidence>
<evidence type="ECO:0000256" key="3">
    <source>
        <dbReference type="SAM" id="MobiDB-lite"/>
    </source>
</evidence>
<dbReference type="AlphaFoldDB" id="A0A3N6NP62"/>
<proteinExistence type="predicted"/>
<dbReference type="PANTHER" id="PTHR36507:SF1">
    <property type="entry name" value="BLL1555 PROTEIN"/>
    <property type="match status" value="1"/>
</dbReference>
<comment type="caution">
    <text evidence="5">The sequence shown here is derived from an EMBL/GenBank/DDBJ whole genome shotgun (WGS) entry which is preliminary data.</text>
</comment>